<feature type="transmembrane region" description="Helical" evidence="1">
    <location>
        <begin position="6"/>
        <end position="26"/>
    </location>
</feature>
<dbReference type="EMBL" id="JAUFPX010000006">
    <property type="protein sequence ID" value="MDN3590869.1"/>
    <property type="molecule type" value="Genomic_DNA"/>
</dbReference>
<keyword evidence="3" id="KW-1185">Reference proteome</keyword>
<comment type="caution">
    <text evidence="2">The sequence shown here is derived from an EMBL/GenBank/DDBJ whole genome shotgun (WGS) entry which is preliminary data.</text>
</comment>
<dbReference type="RefSeq" id="WP_238222540.1">
    <property type="nucleotide sequence ID" value="NZ_BPQD01000003.1"/>
</dbReference>
<accession>A0ABT8BFF7</accession>
<evidence type="ECO:0000313" key="2">
    <source>
        <dbReference type="EMBL" id="MDN3590869.1"/>
    </source>
</evidence>
<gene>
    <name evidence="2" type="ORF">QWZ12_09615</name>
</gene>
<keyword evidence="1" id="KW-0812">Transmembrane</keyword>
<evidence type="ECO:0000256" key="1">
    <source>
        <dbReference type="SAM" id="Phobius"/>
    </source>
</evidence>
<reference evidence="3" key="1">
    <citation type="journal article" date="2019" name="Int. J. Syst. Evol. Microbiol.">
        <title>The Global Catalogue of Microorganisms (GCM) 10K type strain sequencing project: providing services to taxonomists for standard genome sequencing and annotation.</title>
        <authorList>
            <consortium name="The Broad Institute Genomics Platform"/>
            <consortium name="The Broad Institute Genome Sequencing Center for Infectious Disease"/>
            <person name="Wu L."/>
            <person name="Ma J."/>
        </authorList>
    </citation>
    <scope>NUCLEOTIDE SEQUENCE [LARGE SCALE GENOMIC DNA]</scope>
    <source>
        <strain evidence="3">CECT 7069</strain>
    </source>
</reference>
<proteinExistence type="predicted"/>
<keyword evidence="1" id="KW-1133">Transmembrane helix</keyword>
<feature type="transmembrane region" description="Helical" evidence="1">
    <location>
        <begin position="38"/>
        <end position="57"/>
    </location>
</feature>
<feature type="transmembrane region" description="Helical" evidence="1">
    <location>
        <begin position="63"/>
        <end position="85"/>
    </location>
</feature>
<protein>
    <submittedName>
        <fullName evidence="2">Uncharacterized protein</fullName>
    </submittedName>
</protein>
<organism evidence="2 3">
    <name type="scientific">Methylobacterium adhaesivum</name>
    <dbReference type="NCBI Taxonomy" id="333297"/>
    <lineage>
        <taxon>Bacteria</taxon>
        <taxon>Pseudomonadati</taxon>
        <taxon>Pseudomonadota</taxon>
        <taxon>Alphaproteobacteria</taxon>
        <taxon>Hyphomicrobiales</taxon>
        <taxon>Methylobacteriaceae</taxon>
        <taxon>Methylobacterium</taxon>
    </lineage>
</organism>
<dbReference type="Proteomes" id="UP001224644">
    <property type="component" value="Unassembled WGS sequence"/>
</dbReference>
<evidence type="ECO:0000313" key="3">
    <source>
        <dbReference type="Proteomes" id="UP001224644"/>
    </source>
</evidence>
<sequence length="94" mass="9359">MIALLTLIGPALVLGFLLGVVVGRLAGPPRRPMARAGAMLMALAVLVAGSLAATASVPGRAGLWVEVGALVLAAYLAGATLAALFTRARTEPSP</sequence>
<name>A0ABT8BFF7_9HYPH</name>
<keyword evidence="1" id="KW-0472">Membrane</keyword>